<dbReference type="Pfam" id="PF03235">
    <property type="entry name" value="GmrSD_N"/>
    <property type="match status" value="1"/>
</dbReference>
<evidence type="ECO:0000313" key="2">
    <source>
        <dbReference type="EMBL" id="PMC68685.1"/>
    </source>
</evidence>
<dbReference type="RefSeq" id="WP_158392963.1">
    <property type="nucleotide sequence ID" value="NZ_PNHC01000006.1"/>
</dbReference>
<sequence length="393" mass="46408">MDNKVYYGEYTLMHWINLILKRNIILPDYQRYFVWNQDKTKELINAFKEKQFIPPVTIGSFKNEEESINLILDGQQRLTSILLAYIGIFPDKKASSQGKQIGFMDENDNLIEEESIDNILEWNFNRLLEKGNTKSQIRENLISENYVNIDFGIDEDFLNNNFLGFSYLVPQLDDAKAQQRFYSKVFRNINIQGEVLLPQESRAALYYLDKDLDKYFVPKFVEQILVNNTKVDFVRYLALLSQYKKDKAADNLAKGFVRKMEKYYEEYIYFTVGEEDSNMFVKYSEVFKDKEEYKNIFKILENTLSKIGLIKKYNSIIDIDIALFGLIYFIVFEKREIDCDKKNDIISEIEAKIKSIKEPQKNSLNLHVKSPAAFKYLRARVKSSIEIYEGYIK</sequence>
<protein>
    <recommendedName>
        <fullName evidence="1">GmrSD restriction endonucleases N-terminal domain-containing protein</fullName>
    </recommendedName>
</protein>
<name>A0A2N6TH76_FUSNU</name>
<accession>A0A2N6TH76</accession>
<dbReference type="AlphaFoldDB" id="A0A2N6TH76"/>
<dbReference type="InterPro" id="IPR004919">
    <property type="entry name" value="GmrSD_N"/>
</dbReference>
<proteinExistence type="predicted"/>
<dbReference type="EMBL" id="PNHC01000006">
    <property type="protein sequence ID" value="PMC68685.1"/>
    <property type="molecule type" value="Genomic_DNA"/>
</dbReference>
<gene>
    <name evidence="2" type="ORF">CJ209_08255</name>
</gene>
<evidence type="ECO:0000259" key="1">
    <source>
        <dbReference type="Pfam" id="PF03235"/>
    </source>
</evidence>
<dbReference type="Proteomes" id="UP000235733">
    <property type="component" value="Unassembled WGS sequence"/>
</dbReference>
<comment type="caution">
    <text evidence="2">The sequence shown here is derived from an EMBL/GenBank/DDBJ whole genome shotgun (WGS) entry which is preliminary data.</text>
</comment>
<organism evidence="2 3">
    <name type="scientific">Fusobacterium nucleatum</name>
    <dbReference type="NCBI Taxonomy" id="851"/>
    <lineage>
        <taxon>Bacteria</taxon>
        <taxon>Fusobacteriati</taxon>
        <taxon>Fusobacteriota</taxon>
        <taxon>Fusobacteriia</taxon>
        <taxon>Fusobacteriales</taxon>
        <taxon>Fusobacteriaceae</taxon>
        <taxon>Fusobacterium</taxon>
    </lineage>
</organism>
<feature type="domain" description="GmrSD restriction endonucleases N-terminal" evidence="1">
    <location>
        <begin position="22"/>
        <end position="206"/>
    </location>
</feature>
<evidence type="ECO:0000313" key="3">
    <source>
        <dbReference type="Proteomes" id="UP000235733"/>
    </source>
</evidence>
<reference evidence="2 3" key="1">
    <citation type="submission" date="2017-09" db="EMBL/GenBank/DDBJ databases">
        <title>Bacterial strain isolated from the female urinary microbiota.</title>
        <authorList>
            <person name="Thomas-White K."/>
            <person name="Kumar N."/>
            <person name="Forster S."/>
            <person name="Putonti C."/>
            <person name="Lawley T."/>
            <person name="Wolfe A.J."/>
        </authorList>
    </citation>
    <scope>NUCLEOTIDE SEQUENCE [LARGE SCALE GENOMIC DNA]</scope>
    <source>
        <strain evidence="2 3">UMB0249</strain>
    </source>
</reference>